<keyword evidence="1" id="KW-1133">Transmembrane helix</keyword>
<proteinExistence type="predicted"/>
<name>A0AA39KCH7_ARMTA</name>
<keyword evidence="3" id="KW-1185">Reference proteome</keyword>
<protein>
    <submittedName>
        <fullName evidence="2">Uncharacterized protein</fullName>
    </submittedName>
</protein>
<evidence type="ECO:0000313" key="2">
    <source>
        <dbReference type="EMBL" id="KAK0457331.1"/>
    </source>
</evidence>
<accession>A0AA39KCH7</accession>
<dbReference type="GeneID" id="85356994"/>
<evidence type="ECO:0000256" key="1">
    <source>
        <dbReference type="SAM" id="Phobius"/>
    </source>
</evidence>
<organism evidence="2 3">
    <name type="scientific">Armillaria tabescens</name>
    <name type="common">Ringless honey mushroom</name>
    <name type="synonym">Agaricus tabescens</name>
    <dbReference type="NCBI Taxonomy" id="1929756"/>
    <lineage>
        <taxon>Eukaryota</taxon>
        <taxon>Fungi</taxon>
        <taxon>Dikarya</taxon>
        <taxon>Basidiomycota</taxon>
        <taxon>Agaricomycotina</taxon>
        <taxon>Agaricomycetes</taxon>
        <taxon>Agaricomycetidae</taxon>
        <taxon>Agaricales</taxon>
        <taxon>Marasmiineae</taxon>
        <taxon>Physalacriaceae</taxon>
        <taxon>Desarmillaria</taxon>
    </lineage>
</organism>
<keyword evidence="1" id="KW-0812">Transmembrane</keyword>
<dbReference type="EMBL" id="JAUEPS010000022">
    <property type="protein sequence ID" value="KAK0457331.1"/>
    <property type="molecule type" value="Genomic_DNA"/>
</dbReference>
<dbReference type="AlphaFoldDB" id="A0AA39KCH7"/>
<comment type="caution">
    <text evidence="2">The sequence shown here is derived from an EMBL/GenBank/DDBJ whole genome shotgun (WGS) entry which is preliminary data.</text>
</comment>
<gene>
    <name evidence="2" type="ORF">EV420DRAFT_1550262</name>
</gene>
<keyword evidence="1" id="KW-0472">Membrane</keyword>
<evidence type="ECO:0000313" key="3">
    <source>
        <dbReference type="Proteomes" id="UP001175211"/>
    </source>
</evidence>
<dbReference type="RefSeq" id="XP_060329646.1">
    <property type="nucleotide sequence ID" value="XM_060473446.1"/>
</dbReference>
<dbReference type="Proteomes" id="UP001175211">
    <property type="component" value="Unassembled WGS sequence"/>
</dbReference>
<reference evidence="2" key="1">
    <citation type="submission" date="2023-06" db="EMBL/GenBank/DDBJ databases">
        <authorList>
            <consortium name="Lawrence Berkeley National Laboratory"/>
            <person name="Ahrendt S."/>
            <person name="Sahu N."/>
            <person name="Indic B."/>
            <person name="Wong-Bajracharya J."/>
            <person name="Merenyi Z."/>
            <person name="Ke H.-M."/>
            <person name="Monk M."/>
            <person name="Kocsube S."/>
            <person name="Drula E."/>
            <person name="Lipzen A."/>
            <person name="Balint B."/>
            <person name="Henrissat B."/>
            <person name="Andreopoulos B."/>
            <person name="Martin F.M."/>
            <person name="Harder C.B."/>
            <person name="Rigling D."/>
            <person name="Ford K.L."/>
            <person name="Foster G.D."/>
            <person name="Pangilinan J."/>
            <person name="Papanicolaou A."/>
            <person name="Barry K."/>
            <person name="LaButti K."/>
            <person name="Viragh M."/>
            <person name="Koriabine M."/>
            <person name="Yan M."/>
            <person name="Riley R."/>
            <person name="Champramary S."/>
            <person name="Plett K.L."/>
            <person name="Tsai I.J."/>
            <person name="Slot J."/>
            <person name="Sipos G."/>
            <person name="Plett J."/>
            <person name="Nagy L.G."/>
            <person name="Grigoriev I.V."/>
        </authorList>
    </citation>
    <scope>NUCLEOTIDE SEQUENCE</scope>
    <source>
        <strain evidence="2">CCBAS 213</strain>
    </source>
</reference>
<sequence>MALIIALYADLTTSVPMFVSGALFLIAGSYRCCFRVEGERRPREPTRLLMISIS</sequence>
<feature type="transmembrane region" description="Helical" evidence="1">
    <location>
        <begin position="15"/>
        <end position="34"/>
    </location>
</feature>